<gene>
    <name evidence="2" type="ORF">SLI_6666</name>
</gene>
<dbReference type="AlphaFoldDB" id="A0A7U9DWB2"/>
<sequence length="421" mass="43735">MCLDGVDVGGGQVRVGQGLADDPFLGGAVGCGEAVGGAVLVDGGTADDGQYLVAVAAGVGEPLDEQQADALAPAGAVRARGEGLAAPVRRQTPLPRELHEHAGRRHHGRTAGQRQAGLARAQGADRQVQRDQRGRAGGVGGDRRSEQPELVGDPAGHDARRAAGQDTALDGLRCLVHPRAVLQRGGADEDARTGAAQRVRVDPGPLHGLPRRLQEQPLLRVHGQRLARRDAEEVGVELARVVQESAVPHRAAAGAVGVGVVEVVGPAAVHGELGDRVTALRHELPQLRRGGDPAGEAAGHAHDRDRFAGVGGPDELLPGLRLVRRVRQPRGEERGQLPRGGVVEEQAAGQGQSGGLGEGGAQFRGHQRGEPELLERDARIEPFAVPVLQDGGDMARHQVLGVPQALGPAGRHGRDAGRRGR</sequence>
<feature type="region of interest" description="Disordered" evidence="1">
    <location>
        <begin position="82"/>
        <end position="160"/>
    </location>
</feature>
<feature type="region of interest" description="Disordered" evidence="1">
    <location>
        <begin position="328"/>
        <end position="377"/>
    </location>
</feature>
<feature type="region of interest" description="Disordered" evidence="1">
    <location>
        <begin position="287"/>
        <end position="312"/>
    </location>
</feature>
<feature type="compositionally biased region" description="Low complexity" evidence="1">
    <location>
        <begin position="110"/>
        <end position="126"/>
    </location>
</feature>
<feature type="compositionally biased region" description="Basic and acidic residues" evidence="1">
    <location>
        <begin position="367"/>
        <end position="377"/>
    </location>
</feature>
<reference evidence="3" key="1">
    <citation type="journal article" date="2013" name="Genome Biol. Evol.">
        <title>The genome sequence of Streptomyces lividans 66 reveals a novel tRNA-dependent peptide biosynthetic system within a metal-related genomic island.</title>
        <authorList>
            <person name="Cruz-Morales P."/>
            <person name="Vijgenboom E."/>
            <person name="Iruegas-Bocardo F."/>
            <person name="Girard G."/>
            <person name="Yanez-Guerra L.A."/>
            <person name="Ramos-Aboites H.E."/>
            <person name="Pernodet J.L."/>
            <person name="Anne J."/>
            <person name="van Wezel G.P."/>
            <person name="Barona-Gomez F."/>
        </authorList>
    </citation>
    <scope>NUCLEOTIDE SEQUENCE [LARGE SCALE GENOMIC DNA]</scope>
    <source>
        <strain evidence="3">1326</strain>
    </source>
</reference>
<accession>A0A7U9DWB2</accession>
<feature type="compositionally biased region" description="Basic and acidic residues" evidence="1">
    <location>
        <begin position="412"/>
        <end position="421"/>
    </location>
</feature>
<dbReference type="AntiFam" id="ANF00248">
    <property type="entry name" value="Shadow ORF (opposite ppsD)"/>
</dbReference>
<evidence type="ECO:0000313" key="3">
    <source>
        <dbReference type="Proteomes" id="UP000014062"/>
    </source>
</evidence>
<dbReference type="EMBL" id="CM001889">
    <property type="protein sequence ID" value="EOY51372.1"/>
    <property type="molecule type" value="Genomic_DNA"/>
</dbReference>
<protein>
    <submittedName>
        <fullName evidence="2">Uncharacterized protein</fullName>
    </submittedName>
</protein>
<evidence type="ECO:0000313" key="2">
    <source>
        <dbReference type="EMBL" id="EOY51372.1"/>
    </source>
</evidence>
<evidence type="ECO:0000256" key="1">
    <source>
        <dbReference type="SAM" id="MobiDB-lite"/>
    </source>
</evidence>
<feature type="region of interest" description="Disordered" evidence="1">
    <location>
        <begin position="401"/>
        <end position="421"/>
    </location>
</feature>
<dbReference type="Proteomes" id="UP000014062">
    <property type="component" value="Chromosome"/>
</dbReference>
<name>A0A7U9DWB2_STRLI</name>
<feature type="compositionally biased region" description="Gly residues" evidence="1">
    <location>
        <begin position="351"/>
        <end position="362"/>
    </location>
</feature>
<proteinExistence type="predicted"/>
<organism evidence="2 3">
    <name type="scientific">Streptomyces lividans 1326</name>
    <dbReference type="NCBI Taxonomy" id="1200984"/>
    <lineage>
        <taxon>Bacteria</taxon>
        <taxon>Bacillati</taxon>
        <taxon>Actinomycetota</taxon>
        <taxon>Actinomycetes</taxon>
        <taxon>Kitasatosporales</taxon>
        <taxon>Streptomycetaceae</taxon>
        <taxon>Streptomyces</taxon>
    </lineage>
</organism>